<evidence type="ECO:0000313" key="2">
    <source>
        <dbReference type="EMBL" id="ROR81618.1"/>
    </source>
</evidence>
<dbReference type="PANTHER" id="PTHR34202:SF1">
    <property type="entry name" value="UPF0548 PROTEIN"/>
    <property type="match status" value="1"/>
</dbReference>
<sequence>MNARRSSFEDEAVDYAAVGATQRTDLLQYPPEGYVPSEDAFRLGSGEERFALASSALLTWGLHRSSGVEISEVHPGTGVQYGGIAFAEDGTPLEPIETHEEQRFAEDGTPFITPGTTVVFAGTVGGEPLVGPHRVISVTEEPGHVSLAIGTMEGDPESGEQSFTIEQREDDSVWIVVRSFFRPTKGAAKLVGSKRRRKTMNDAYLRALLPSRGV</sequence>
<evidence type="ECO:0000259" key="1">
    <source>
        <dbReference type="Pfam" id="PF09348"/>
    </source>
</evidence>
<keyword evidence="3" id="KW-1185">Reference proteome</keyword>
<dbReference type="InterPro" id="IPR018960">
    <property type="entry name" value="DUF1990"/>
</dbReference>
<reference evidence="2 3" key="1">
    <citation type="submission" date="2018-11" db="EMBL/GenBank/DDBJ databases">
        <title>Sequencing the genomes of 1000 actinobacteria strains.</title>
        <authorList>
            <person name="Klenk H.-P."/>
        </authorList>
    </citation>
    <scope>NUCLEOTIDE SEQUENCE [LARGE SCALE GENOMIC DNA]</scope>
    <source>
        <strain evidence="2 3">DSM 14012</strain>
    </source>
</reference>
<name>A0A3N2C275_9MICO</name>
<organism evidence="2 3">
    <name type="scientific">Plantibacter flavus</name>
    <dbReference type="NCBI Taxonomy" id="150123"/>
    <lineage>
        <taxon>Bacteria</taxon>
        <taxon>Bacillati</taxon>
        <taxon>Actinomycetota</taxon>
        <taxon>Actinomycetes</taxon>
        <taxon>Micrococcales</taxon>
        <taxon>Microbacteriaceae</taxon>
        <taxon>Plantibacter</taxon>
    </lineage>
</organism>
<dbReference type="EMBL" id="RKHL01000001">
    <property type="protein sequence ID" value="ROR81618.1"/>
    <property type="molecule type" value="Genomic_DNA"/>
</dbReference>
<dbReference type="Proteomes" id="UP000266915">
    <property type="component" value="Unassembled WGS sequence"/>
</dbReference>
<accession>A0A3N2C275</accession>
<feature type="domain" description="DUF1990" evidence="1">
    <location>
        <begin position="15"/>
        <end position="74"/>
    </location>
</feature>
<dbReference type="PANTHER" id="PTHR34202">
    <property type="entry name" value="UPF0548 PROTEIN"/>
    <property type="match status" value="1"/>
</dbReference>
<evidence type="ECO:0000313" key="3">
    <source>
        <dbReference type="Proteomes" id="UP000266915"/>
    </source>
</evidence>
<dbReference type="Pfam" id="PF09348">
    <property type="entry name" value="DUF1990"/>
    <property type="match status" value="2"/>
</dbReference>
<comment type="caution">
    <text evidence="2">The sequence shown here is derived from an EMBL/GenBank/DDBJ whole genome shotgun (WGS) entry which is preliminary data.</text>
</comment>
<dbReference type="RefSeq" id="WP_085510715.1">
    <property type="nucleotide sequence ID" value="NZ_FXAP01000001.1"/>
</dbReference>
<proteinExistence type="predicted"/>
<dbReference type="AlphaFoldDB" id="A0A3N2C275"/>
<gene>
    <name evidence="2" type="ORF">EDD42_1685</name>
</gene>
<feature type="domain" description="DUF1990" evidence="1">
    <location>
        <begin position="107"/>
        <end position="192"/>
    </location>
</feature>
<protein>
    <submittedName>
        <fullName evidence="2">Uncharacterized protein (UPF0548 family)</fullName>
    </submittedName>
</protein>